<dbReference type="HOGENOM" id="CLU_2874236_0_0_1"/>
<reference evidence="2" key="3">
    <citation type="submission" date="2015-06" db="UniProtKB">
        <authorList>
            <consortium name="EnsemblMetazoa"/>
        </authorList>
    </citation>
    <scope>IDENTIFICATION</scope>
</reference>
<evidence type="ECO:0000313" key="1">
    <source>
        <dbReference type="EMBL" id="ELT92830.1"/>
    </source>
</evidence>
<evidence type="ECO:0008006" key="4">
    <source>
        <dbReference type="Google" id="ProtNLM"/>
    </source>
</evidence>
<gene>
    <name evidence="1" type="ORF">CAPTEDRAFT_92284</name>
</gene>
<dbReference type="AlphaFoldDB" id="R7TP69"/>
<reference evidence="3" key="1">
    <citation type="submission" date="2012-12" db="EMBL/GenBank/DDBJ databases">
        <authorList>
            <person name="Hellsten U."/>
            <person name="Grimwood J."/>
            <person name="Chapman J.A."/>
            <person name="Shapiro H."/>
            <person name="Aerts A."/>
            <person name="Otillar R.P."/>
            <person name="Terry A.Y."/>
            <person name="Boore J.L."/>
            <person name="Simakov O."/>
            <person name="Marletaz F."/>
            <person name="Cho S.-J."/>
            <person name="Edsinger-Gonzales E."/>
            <person name="Havlak P."/>
            <person name="Kuo D.-H."/>
            <person name="Larsson T."/>
            <person name="Lv J."/>
            <person name="Arendt D."/>
            <person name="Savage R."/>
            <person name="Osoegawa K."/>
            <person name="de Jong P."/>
            <person name="Lindberg D.R."/>
            <person name="Seaver E.C."/>
            <person name="Weisblat D.A."/>
            <person name="Putnam N.H."/>
            <person name="Grigoriev I.V."/>
            <person name="Rokhsar D.S."/>
        </authorList>
    </citation>
    <scope>NUCLEOTIDE SEQUENCE</scope>
    <source>
        <strain evidence="3">I ESC-2004</strain>
    </source>
</reference>
<feature type="non-terminal residue" evidence="1">
    <location>
        <position position="1"/>
    </location>
</feature>
<dbReference type="Proteomes" id="UP000014760">
    <property type="component" value="Unassembled WGS sequence"/>
</dbReference>
<dbReference type="EMBL" id="AMQN01030234">
    <property type="status" value="NOT_ANNOTATED_CDS"/>
    <property type="molecule type" value="Genomic_DNA"/>
</dbReference>
<evidence type="ECO:0000313" key="3">
    <source>
        <dbReference type="Proteomes" id="UP000014760"/>
    </source>
</evidence>
<evidence type="ECO:0000313" key="2">
    <source>
        <dbReference type="EnsemblMetazoa" id="CapteP92284"/>
    </source>
</evidence>
<reference evidence="1 3" key="2">
    <citation type="journal article" date="2013" name="Nature">
        <title>Insights into bilaterian evolution from three spiralian genomes.</title>
        <authorList>
            <person name="Simakov O."/>
            <person name="Marletaz F."/>
            <person name="Cho S.J."/>
            <person name="Edsinger-Gonzales E."/>
            <person name="Havlak P."/>
            <person name="Hellsten U."/>
            <person name="Kuo D.H."/>
            <person name="Larsson T."/>
            <person name="Lv J."/>
            <person name="Arendt D."/>
            <person name="Savage R."/>
            <person name="Osoegawa K."/>
            <person name="de Jong P."/>
            <person name="Grimwood J."/>
            <person name="Chapman J.A."/>
            <person name="Shapiro H."/>
            <person name="Aerts A."/>
            <person name="Otillar R.P."/>
            <person name="Terry A.Y."/>
            <person name="Boore J.L."/>
            <person name="Grigoriev I.V."/>
            <person name="Lindberg D.R."/>
            <person name="Seaver E.C."/>
            <person name="Weisblat D.A."/>
            <person name="Putnam N.H."/>
            <person name="Rokhsar D.S."/>
        </authorList>
    </citation>
    <scope>NUCLEOTIDE SEQUENCE</scope>
    <source>
        <strain evidence="1 3">I ESC-2004</strain>
    </source>
</reference>
<organism evidence="1">
    <name type="scientific">Capitella teleta</name>
    <name type="common">Polychaete worm</name>
    <dbReference type="NCBI Taxonomy" id="283909"/>
    <lineage>
        <taxon>Eukaryota</taxon>
        <taxon>Metazoa</taxon>
        <taxon>Spiralia</taxon>
        <taxon>Lophotrochozoa</taxon>
        <taxon>Annelida</taxon>
        <taxon>Polychaeta</taxon>
        <taxon>Sedentaria</taxon>
        <taxon>Scolecida</taxon>
        <taxon>Capitellidae</taxon>
        <taxon>Capitella</taxon>
    </lineage>
</organism>
<accession>R7TP69</accession>
<dbReference type="EnsemblMetazoa" id="CapteT92284">
    <property type="protein sequence ID" value="CapteP92284"/>
    <property type="gene ID" value="CapteG92284"/>
</dbReference>
<proteinExistence type="predicted"/>
<keyword evidence="3" id="KW-1185">Reference proteome</keyword>
<sequence length="64" mass="7190">FSATCLTCMVLESSIKSHVASHLDANSIISVNQFGFIKRRSTTLLKLCLLNEWSNYSETPITRI</sequence>
<protein>
    <recommendedName>
        <fullName evidence="4">Reverse transcriptase domain-containing protein</fullName>
    </recommendedName>
</protein>
<name>R7TP69_CAPTE</name>
<dbReference type="EMBL" id="KB309989">
    <property type="protein sequence ID" value="ELT92830.1"/>
    <property type="molecule type" value="Genomic_DNA"/>
</dbReference>